<dbReference type="InterPro" id="IPR030392">
    <property type="entry name" value="S74_ICA"/>
</dbReference>
<evidence type="ECO:0000259" key="3">
    <source>
        <dbReference type="PROSITE" id="PS51688"/>
    </source>
</evidence>
<dbReference type="EMBL" id="SUKA01000002">
    <property type="protein sequence ID" value="TJY66420.1"/>
    <property type="molecule type" value="Genomic_DNA"/>
</dbReference>
<protein>
    <submittedName>
        <fullName evidence="4">Tail fiber domain-containing protein</fullName>
    </submittedName>
</protein>
<dbReference type="RefSeq" id="WP_136819771.1">
    <property type="nucleotide sequence ID" value="NZ_BMJX01000002.1"/>
</dbReference>
<evidence type="ECO:0000256" key="2">
    <source>
        <dbReference type="SAM" id="SignalP"/>
    </source>
</evidence>
<reference evidence="4 5" key="1">
    <citation type="submission" date="2019-04" db="EMBL/GenBank/DDBJ databases">
        <title>Sphingobacterium olei sp. nov., isolated from oil-contaminated soil.</title>
        <authorList>
            <person name="Liu B."/>
        </authorList>
    </citation>
    <scope>NUCLEOTIDE SEQUENCE [LARGE SCALE GENOMIC DNA]</scope>
    <source>
        <strain evidence="4 5">Y3L14</strain>
    </source>
</reference>
<proteinExistence type="predicted"/>
<evidence type="ECO:0000256" key="1">
    <source>
        <dbReference type="SAM" id="Coils"/>
    </source>
</evidence>
<dbReference type="OrthoDB" id="839742at2"/>
<keyword evidence="2" id="KW-0732">Signal</keyword>
<sequence length="235" mass="25898">MKPFLLPLLALAVGSANVAQSQIKIVTNGSIGMGTENPVHPLHINMSRFQLNYSSNAPLYVTVASSDPRICSNSKIVFYNTAQTGHIPIQASAFNTMSDERLKTNIQKLSSNDGHLTARKSPLEVVLSLNGYIYDLKQDINSSERNGQPVKHQIGFLAQELEKEIPEVVQTNNDSTELKSVSYGQIVPYLVEAIKEQQAIIEELKSRLQQVEGKSAARKEDASLQRNIAALEPKK</sequence>
<feature type="chain" id="PRO_5020389025" evidence="2">
    <location>
        <begin position="22"/>
        <end position="235"/>
    </location>
</feature>
<gene>
    <name evidence="4" type="ORF">FAZ19_05720</name>
</gene>
<dbReference type="PROSITE" id="PS51688">
    <property type="entry name" value="ICA"/>
    <property type="match status" value="1"/>
</dbReference>
<name>A0A4U0H437_9SPHI</name>
<dbReference type="AlphaFoldDB" id="A0A4U0H437"/>
<keyword evidence="1" id="KW-0175">Coiled coil</keyword>
<dbReference type="Pfam" id="PF13884">
    <property type="entry name" value="Peptidase_S74"/>
    <property type="match status" value="1"/>
</dbReference>
<dbReference type="Proteomes" id="UP000309872">
    <property type="component" value="Unassembled WGS sequence"/>
</dbReference>
<feature type="coiled-coil region" evidence="1">
    <location>
        <begin position="194"/>
        <end position="221"/>
    </location>
</feature>
<accession>A0A4U0H437</accession>
<evidence type="ECO:0000313" key="5">
    <source>
        <dbReference type="Proteomes" id="UP000309872"/>
    </source>
</evidence>
<evidence type="ECO:0000313" key="4">
    <source>
        <dbReference type="EMBL" id="TJY66420.1"/>
    </source>
</evidence>
<organism evidence="4 5">
    <name type="scientific">Sphingobacterium alkalisoli</name>
    <dbReference type="NCBI Taxonomy" id="1874115"/>
    <lineage>
        <taxon>Bacteria</taxon>
        <taxon>Pseudomonadati</taxon>
        <taxon>Bacteroidota</taxon>
        <taxon>Sphingobacteriia</taxon>
        <taxon>Sphingobacteriales</taxon>
        <taxon>Sphingobacteriaceae</taxon>
        <taxon>Sphingobacterium</taxon>
    </lineage>
</organism>
<comment type="caution">
    <text evidence="4">The sequence shown here is derived from an EMBL/GenBank/DDBJ whole genome shotgun (WGS) entry which is preliminary data.</text>
</comment>
<keyword evidence="5" id="KW-1185">Reference proteome</keyword>
<feature type="signal peptide" evidence="2">
    <location>
        <begin position="1"/>
        <end position="21"/>
    </location>
</feature>
<feature type="domain" description="Peptidase S74" evidence="3">
    <location>
        <begin position="98"/>
        <end position="208"/>
    </location>
</feature>